<keyword evidence="1" id="KW-0812">Transmembrane</keyword>
<name>A0AAV0AIG8_PHAPC</name>
<evidence type="ECO:0000313" key="3">
    <source>
        <dbReference type="Proteomes" id="UP001153365"/>
    </source>
</evidence>
<feature type="transmembrane region" description="Helical" evidence="1">
    <location>
        <begin position="99"/>
        <end position="120"/>
    </location>
</feature>
<proteinExistence type="predicted"/>
<evidence type="ECO:0000256" key="1">
    <source>
        <dbReference type="SAM" id="Phobius"/>
    </source>
</evidence>
<keyword evidence="1" id="KW-0472">Membrane</keyword>
<comment type="caution">
    <text evidence="2">The sequence shown here is derived from an EMBL/GenBank/DDBJ whole genome shotgun (WGS) entry which is preliminary data.</text>
</comment>
<sequence length="152" mass="17655">MQTIKFLSFYPFVDKISAGTQEPNDSASQAKYSAGCGIFSYMPPPLNIIFLKKKRAQVTYQVWSHEAETVKLAKIWEYYVATMMMKECFKHQENPWINVHILLMYFCTVYTAVAYVFYFFKILIIANNVTTQLKGGYFTFRTVISLCCKPSQ</sequence>
<evidence type="ECO:0000313" key="2">
    <source>
        <dbReference type="EMBL" id="CAH7668206.1"/>
    </source>
</evidence>
<accession>A0AAV0AIG8</accession>
<dbReference type="Proteomes" id="UP001153365">
    <property type="component" value="Unassembled WGS sequence"/>
</dbReference>
<protein>
    <submittedName>
        <fullName evidence="2">Expressed protein</fullName>
    </submittedName>
</protein>
<keyword evidence="3" id="KW-1185">Reference proteome</keyword>
<gene>
    <name evidence="2" type="ORF">PPACK8108_LOCUS2678</name>
</gene>
<reference evidence="2" key="1">
    <citation type="submission" date="2022-06" db="EMBL/GenBank/DDBJ databases">
        <authorList>
            <consortium name="SYNGENTA / RWTH Aachen University"/>
        </authorList>
    </citation>
    <scope>NUCLEOTIDE SEQUENCE</scope>
</reference>
<dbReference type="EMBL" id="CALTRL010000450">
    <property type="protein sequence ID" value="CAH7668206.1"/>
    <property type="molecule type" value="Genomic_DNA"/>
</dbReference>
<dbReference type="AlphaFoldDB" id="A0AAV0AIG8"/>
<organism evidence="2 3">
    <name type="scientific">Phakopsora pachyrhizi</name>
    <name type="common">Asian soybean rust disease fungus</name>
    <dbReference type="NCBI Taxonomy" id="170000"/>
    <lineage>
        <taxon>Eukaryota</taxon>
        <taxon>Fungi</taxon>
        <taxon>Dikarya</taxon>
        <taxon>Basidiomycota</taxon>
        <taxon>Pucciniomycotina</taxon>
        <taxon>Pucciniomycetes</taxon>
        <taxon>Pucciniales</taxon>
        <taxon>Phakopsoraceae</taxon>
        <taxon>Phakopsora</taxon>
    </lineage>
</organism>
<keyword evidence="1" id="KW-1133">Transmembrane helix</keyword>